<dbReference type="PRINTS" id="PR00245">
    <property type="entry name" value="OLFACTORYR"/>
</dbReference>
<evidence type="ECO:0000313" key="13">
    <source>
        <dbReference type="EMBL" id="KAJ1166895.1"/>
    </source>
</evidence>
<comment type="caution">
    <text evidence="13">The sequence shown here is derived from an EMBL/GenBank/DDBJ whole genome shotgun (WGS) entry which is preliminary data.</text>
</comment>
<dbReference type="EMBL" id="JANPWB010000008">
    <property type="protein sequence ID" value="KAJ1166895.1"/>
    <property type="molecule type" value="Genomic_DNA"/>
</dbReference>
<gene>
    <name evidence="13" type="ORF">NDU88_007291</name>
</gene>
<dbReference type="CDD" id="cd15230">
    <property type="entry name" value="7tmA_OR5-like"/>
    <property type="match status" value="1"/>
</dbReference>
<feature type="transmembrane region" description="Helical" evidence="11">
    <location>
        <begin position="442"/>
        <end position="464"/>
    </location>
</feature>
<evidence type="ECO:0000313" key="14">
    <source>
        <dbReference type="Proteomes" id="UP001066276"/>
    </source>
</evidence>
<dbReference type="GO" id="GO:0005886">
    <property type="term" value="C:plasma membrane"/>
    <property type="evidence" value="ECO:0007669"/>
    <property type="project" value="UniProtKB-SubCell"/>
</dbReference>
<dbReference type="Pfam" id="PF13853">
    <property type="entry name" value="7tm_4"/>
    <property type="match status" value="1"/>
</dbReference>
<name>A0AAV7SS31_PLEWA</name>
<feature type="transmembrane region" description="Helical" evidence="11">
    <location>
        <begin position="536"/>
        <end position="556"/>
    </location>
</feature>
<protein>
    <recommendedName>
        <fullName evidence="12">G-protein coupled receptors family 1 profile domain-containing protein</fullName>
    </recommendedName>
</protein>
<organism evidence="13 14">
    <name type="scientific">Pleurodeles waltl</name>
    <name type="common">Iberian ribbed newt</name>
    <dbReference type="NCBI Taxonomy" id="8319"/>
    <lineage>
        <taxon>Eukaryota</taxon>
        <taxon>Metazoa</taxon>
        <taxon>Chordata</taxon>
        <taxon>Craniata</taxon>
        <taxon>Vertebrata</taxon>
        <taxon>Euteleostomi</taxon>
        <taxon>Amphibia</taxon>
        <taxon>Batrachia</taxon>
        <taxon>Caudata</taxon>
        <taxon>Salamandroidea</taxon>
        <taxon>Salamandridae</taxon>
        <taxon>Pleurodelinae</taxon>
        <taxon>Pleurodeles</taxon>
    </lineage>
</organism>
<keyword evidence="5 11" id="KW-1133">Transmembrane helix</keyword>
<feature type="transmembrane region" description="Helical" evidence="11">
    <location>
        <begin position="498"/>
        <end position="524"/>
    </location>
</feature>
<keyword evidence="14" id="KW-1185">Reference proteome</keyword>
<dbReference type="SUPFAM" id="SSF81321">
    <property type="entry name" value="Family A G protein-coupled receptor-like"/>
    <property type="match status" value="1"/>
</dbReference>
<feature type="domain" description="G-protein coupled receptors family 1 profile" evidence="12">
    <location>
        <begin position="339"/>
        <end position="588"/>
    </location>
</feature>
<keyword evidence="4" id="KW-0716">Sensory transduction</keyword>
<dbReference type="PROSITE" id="PS50262">
    <property type="entry name" value="G_PROTEIN_RECEP_F1_2"/>
    <property type="match status" value="1"/>
</dbReference>
<evidence type="ECO:0000256" key="1">
    <source>
        <dbReference type="ARBA" id="ARBA00004651"/>
    </source>
</evidence>
<keyword evidence="3 10" id="KW-0812">Transmembrane</keyword>
<dbReference type="FunFam" id="1.20.1070.10:FF:000003">
    <property type="entry name" value="Olfactory receptor"/>
    <property type="match status" value="1"/>
</dbReference>
<keyword evidence="4" id="KW-0552">Olfaction</keyword>
<dbReference type="AlphaFoldDB" id="A0AAV7SS31"/>
<dbReference type="InterPro" id="IPR017452">
    <property type="entry name" value="GPCR_Rhodpsn_7TM"/>
</dbReference>
<dbReference type="PROSITE" id="PS00237">
    <property type="entry name" value="G_PROTEIN_RECEP_F1_1"/>
    <property type="match status" value="1"/>
</dbReference>
<evidence type="ECO:0000256" key="2">
    <source>
        <dbReference type="ARBA" id="ARBA00022475"/>
    </source>
</evidence>
<proteinExistence type="inferred from homology"/>
<dbReference type="InterPro" id="IPR000276">
    <property type="entry name" value="GPCR_Rhodpsn"/>
</dbReference>
<dbReference type="Gene3D" id="3.30.70.1820">
    <property type="entry name" value="L1 transposable element, RRM domain"/>
    <property type="match status" value="1"/>
</dbReference>
<comment type="similarity">
    <text evidence="10">Belongs to the G-protein coupled receptor 1 family.</text>
</comment>
<feature type="transmembrane region" description="Helical" evidence="11">
    <location>
        <begin position="389"/>
        <end position="405"/>
    </location>
</feature>
<feature type="transmembrane region" description="Helical" evidence="11">
    <location>
        <begin position="323"/>
        <end position="351"/>
    </location>
</feature>
<keyword evidence="7 11" id="KW-0472">Membrane</keyword>
<keyword evidence="6 10" id="KW-0297">G-protein coupled receptor</keyword>
<evidence type="ECO:0000256" key="10">
    <source>
        <dbReference type="RuleBase" id="RU000688"/>
    </source>
</evidence>
<evidence type="ECO:0000259" key="12">
    <source>
        <dbReference type="PROSITE" id="PS50262"/>
    </source>
</evidence>
<evidence type="ECO:0000256" key="4">
    <source>
        <dbReference type="ARBA" id="ARBA00022725"/>
    </source>
</evidence>
<feature type="transmembrane region" description="Helical" evidence="11">
    <location>
        <begin position="571"/>
        <end position="590"/>
    </location>
</feature>
<dbReference type="InterPro" id="IPR050516">
    <property type="entry name" value="Olfactory_GPCR"/>
</dbReference>
<feature type="transmembrane region" description="Helical" evidence="11">
    <location>
        <begin position="357"/>
        <end position="377"/>
    </location>
</feature>
<evidence type="ECO:0000256" key="8">
    <source>
        <dbReference type="ARBA" id="ARBA00023170"/>
    </source>
</evidence>
<dbReference type="PANTHER" id="PTHR26452">
    <property type="entry name" value="OLFACTORY RECEPTOR"/>
    <property type="match status" value="1"/>
</dbReference>
<reference evidence="13" key="1">
    <citation type="journal article" date="2022" name="bioRxiv">
        <title>Sequencing and chromosome-scale assembly of the giantPleurodeles waltlgenome.</title>
        <authorList>
            <person name="Brown T."/>
            <person name="Elewa A."/>
            <person name="Iarovenko S."/>
            <person name="Subramanian E."/>
            <person name="Araus A.J."/>
            <person name="Petzold A."/>
            <person name="Susuki M."/>
            <person name="Suzuki K.-i.T."/>
            <person name="Hayashi T."/>
            <person name="Toyoda A."/>
            <person name="Oliveira C."/>
            <person name="Osipova E."/>
            <person name="Leigh N.D."/>
            <person name="Simon A."/>
            <person name="Yun M.H."/>
        </authorList>
    </citation>
    <scope>NUCLEOTIDE SEQUENCE</scope>
    <source>
        <strain evidence="13">20211129_DDA</strain>
        <tissue evidence="13">Liver</tissue>
    </source>
</reference>
<accession>A0AAV7SS31</accession>
<evidence type="ECO:0000256" key="3">
    <source>
        <dbReference type="ARBA" id="ARBA00022692"/>
    </source>
</evidence>
<dbReference type="PRINTS" id="PR00237">
    <property type="entry name" value="GPCRRHODOPSN"/>
</dbReference>
<evidence type="ECO:0000256" key="5">
    <source>
        <dbReference type="ARBA" id="ARBA00022989"/>
    </source>
</evidence>
<evidence type="ECO:0000256" key="9">
    <source>
        <dbReference type="ARBA" id="ARBA00023224"/>
    </source>
</evidence>
<sequence length="610" mass="68686">MPRGKTTGKVTGKSTRQLLFSEALQQQKHPSAEDPSHLSCTNMTEDTQGATMDRILQEISAVSCKLAGMDNAMVALTAEMRSMRLDLAGFQSQLSGLDQRVTTVETQVASWTDRDLALSHLRSKLTDLEDKSRRNNVRLLGFPEGVEGADMFSYLRDILPKLTYITFDPPLEFQRAHRLGPRRQDGNGRPRPIIACMLRHTQARQLLQTARTQGLLRSGNLEIRMSADFSKETADQRKAFLSFRTQLRRLEVKFGLFEPARMWITKNGESRNFYDPEDLRTFLERLQDQAQLMLTYETIQPGNGSRVTEFILIGLTKEPALEVLLFILFLLVYTFALLGNGCILVIVWLSAQLHTPMYYFLTQLAFLDLGLSTDFSPKLLVDLLTEKRTITLYGCITQIFLLAAYGSTEYFLLAAMAFDRYAAICNPLQYTATMTKGLCRRLVVGSYIGGFLHSLIHAVCLYRLSFCGPDVINHFGCDYPVLLKLSCTDTSINDLVRYVFAAFVVLSSLLVTFVSYSYIVSTILKIGDSVGRRRAASTCISHFTCVFLFYGSGFLMEAQPTTNGSEEQSKVIGLIPTVIIPALNPLIYSLRNNEVKEAVKKILRSNFKRH</sequence>
<keyword evidence="2" id="KW-1003">Cell membrane</keyword>
<dbReference type="Proteomes" id="UP001066276">
    <property type="component" value="Chromosome 4_2"/>
</dbReference>
<dbReference type="GO" id="GO:0004984">
    <property type="term" value="F:olfactory receptor activity"/>
    <property type="evidence" value="ECO:0007669"/>
    <property type="project" value="InterPro"/>
</dbReference>
<dbReference type="GO" id="GO:0004930">
    <property type="term" value="F:G protein-coupled receptor activity"/>
    <property type="evidence" value="ECO:0007669"/>
    <property type="project" value="UniProtKB-KW"/>
</dbReference>
<comment type="subcellular location">
    <subcellularLocation>
        <location evidence="1">Cell membrane</location>
        <topology evidence="1">Multi-pass membrane protein</topology>
    </subcellularLocation>
</comment>
<keyword evidence="8 10" id="KW-0675">Receptor</keyword>
<evidence type="ECO:0000256" key="7">
    <source>
        <dbReference type="ARBA" id="ARBA00023136"/>
    </source>
</evidence>
<dbReference type="Gene3D" id="1.20.1070.10">
    <property type="entry name" value="Rhodopsin 7-helix transmembrane proteins"/>
    <property type="match status" value="1"/>
</dbReference>
<evidence type="ECO:0000256" key="6">
    <source>
        <dbReference type="ARBA" id="ARBA00023040"/>
    </source>
</evidence>
<keyword evidence="9 10" id="KW-0807">Transducer</keyword>
<dbReference type="InterPro" id="IPR000725">
    <property type="entry name" value="Olfact_rcpt"/>
</dbReference>
<evidence type="ECO:0000256" key="11">
    <source>
        <dbReference type="SAM" id="Phobius"/>
    </source>
</evidence>